<evidence type="ECO:0000256" key="8">
    <source>
        <dbReference type="ARBA" id="ARBA00007882"/>
    </source>
</evidence>
<comment type="function">
    <text evidence="1">Transfers mannosyl residues to the hydroxyl group of serine or threonine residues.</text>
</comment>
<feature type="transmembrane region" description="Helical" evidence="21">
    <location>
        <begin position="1205"/>
        <end position="1228"/>
    </location>
</feature>
<evidence type="ECO:0000256" key="4">
    <source>
        <dbReference type="ARBA" id="ARBA00004555"/>
    </source>
</evidence>
<dbReference type="Pfam" id="PF07719">
    <property type="entry name" value="TPR_2"/>
    <property type="match status" value="1"/>
</dbReference>
<evidence type="ECO:0000256" key="10">
    <source>
        <dbReference type="ARBA" id="ARBA00022679"/>
    </source>
</evidence>
<feature type="transmembrane region" description="Helical" evidence="21">
    <location>
        <begin position="1094"/>
        <end position="1112"/>
    </location>
</feature>
<feature type="transmembrane region" description="Helical" evidence="21">
    <location>
        <begin position="1011"/>
        <end position="1031"/>
    </location>
</feature>
<dbReference type="PROSITE" id="PS50293">
    <property type="entry name" value="TPR_REGION"/>
    <property type="match status" value="2"/>
</dbReference>
<evidence type="ECO:0000256" key="20">
    <source>
        <dbReference type="PROSITE-ProRule" id="PRU00339"/>
    </source>
</evidence>
<dbReference type="GO" id="GO:0004169">
    <property type="term" value="F:dolichyl-phosphate-mannose-protein mannosyltransferase activity"/>
    <property type="evidence" value="ECO:0007669"/>
    <property type="project" value="UniProtKB-EC"/>
</dbReference>
<dbReference type="SMART" id="SM00028">
    <property type="entry name" value="TPR"/>
    <property type="match status" value="6"/>
</dbReference>
<dbReference type="InterPro" id="IPR013618">
    <property type="entry name" value="TMTC_DUF1736"/>
</dbReference>
<dbReference type="Pfam" id="PF13432">
    <property type="entry name" value="TPR_16"/>
    <property type="match status" value="2"/>
</dbReference>
<feature type="domain" description="Heparan sulphate-N-deacetylase deacetylase" evidence="24">
    <location>
        <begin position="297"/>
        <end position="498"/>
    </location>
</feature>
<keyword evidence="27" id="KW-1185">Reference proteome</keyword>
<evidence type="ECO:0000259" key="24">
    <source>
        <dbReference type="Pfam" id="PF12062"/>
    </source>
</evidence>
<dbReference type="InterPro" id="IPR052346">
    <property type="entry name" value="O-mannosyl-transferase_TMTC"/>
</dbReference>
<evidence type="ECO:0000256" key="12">
    <source>
        <dbReference type="ARBA" id="ARBA00022737"/>
    </source>
</evidence>
<evidence type="ECO:0000256" key="7">
    <source>
        <dbReference type="ARBA" id="ARBA00005093"/>
    </source>
</evidence>
<comment type="similarity">
    <text evidence="8">Belongs to the TMTC family.</text>
</comment>
<gene>
    <name evidence="26" type="ORF">QR680_009582</name>
</gene>
<dbReference type="InterPro" id="IPR027417">
    <property type="entry name" value="P-loop_NTPase"/>
</dbReference>
<dbReference type="InterPro" id="IPR021930">
    <property type="entry name" value="Heparan_SO4_deacetylase_dom"/>
</dbReference>
<name>A0AA39IKW1_9BILA</name>
<dbReference type="Pfam" id="PF12062">
    <property type="entry name" value="HSNSD-CE"/>
    <property type="match status" value="1"/>
</dbReference>
<feature type="transmembrane region" description="Helical" evidence="21">
    <location>
        <begin position="984"/>
        <end position="1005"/>
    </location>
</feature>
<dbReference type="Pfam" id="PF00685">
    <property type="entry name" value="Sulfotransfer_1"/>
    <property type="match status" value="1"/>
</dbReference>
<evidence type="ECO:0000256" key="16">
    <source>
        <dbReference type="ARBA" id="ARBA00023034"/>
    </source>
</evidence>
<evidence type="ECO:0000256" key="13">
    <source>
        <dbReference type="ARBA" id="ARBA00022803"/>
    </source>
</evidence>
<dbReference type="PANTHER" id="PTHR44227">
    <property type="match status" value="1"/>
</dbReference>
<dbReference type="InterPro" id="IPR000863">
    <property type="entry name" value="Sulfotransferase_dom"/>
</dbReference>
<dbReference type="SUPFAM" id="SSF52540">
    <property type="entry name" value="P-loop containing nucleoside triphosphate hydrolases"/>
    <property type="match status" value="1"/>
</dbReference>
<dbReference type="InterPro" id="IPR056793">
    <property type="entry name" value="HSNSD_N"/>
</dbReference>
<dbReference type="Pfam" id="PF25119">
    <property type="entry name" value="HSNSD_N"/>
    <property type="match status" value="1"/>
</dbReference>
<keyword evidence="12" id="KW-0677">Repeat</keyword>
<feature type="transmembrane region" description="Helical" evidence="21">
    <location>
        <begin position="1133"/>
        <end position="1153"/>
    </location>
</feature>
<keyword evidence="10" id="KW-0808">Transferase</keyword>
<dbReference type="PROSITE" id="PS50005">
    <property type="entry name" value="TPR"/>
    <property type="match status" value="3"/>
</dbReference>
<reference evidence="26" key="1">
    <citation type="submission" date="2023-06" db="EMBL/GenBank/DDBJ databases">
        <title>Genomic analysis of the entomopathogenic nematode Steinernema hermaphroditum.</title>
        <authorList>
            <person name="Schwarz E.M."/>
            <person name="Heppert J.K."/>
            <person name="Baniya A."/>
            <person name="Schwartz H.T."/>
            <person name="Tan C.-H."/>
            <person name="Antoshechkin I."/>
            <person name="Sternberg P.W."/>
            <person name="Goodrich-Blair H."/>
            <person name="Dillman A.R."/>
        </authorList>
    </citation>
    <scope>NUCLEOTIDE SEQUENCE</scope>
    <source>
        <strain evidence="26">PS9179</strain>
        <tissue evidence="26">Whole animal</tissue>
    </source>
</reference>
<keyword evidence="16" id="KW-0333">Golgi apparatus</keyword>
<dbReference type="InterPro" id="IPR011990">
    <property type="entry name" value="TPR-like_helical_dom_sf"/>
</dbReference>
<dbReference type="GO" id="GO:0015016">
    <property type="term" value="F:heparan sulfate N-sulfotransferase activity"/>
    <property type="evidence" value="ECO:0007669"/>
    <property type="project" value="InterPro"/>
</dbReference>
<dbReference type="Gene3D" id="3.40.50.300">
    <property type="entry name" value="P-loop containing nucleotide triphosphate hydrolases"/>
    <property type="match status" value="1"/>
</dbReference>
<evidence type="ECO:0000259" key="25">
    <source>
        <dbReference type="Pfam" id="PF25119"/>
    </source>
</evidence>
<comment type="subcellular location">
    <subcellularLocation>
        <location evidence="3">Endoplasmic reticulum</location>
    </subcellularLocation>
    <subcellularLocation>
        <location evidence="4">Golgi apparatus</location>
    </subcellularLocation>
    <subcellularLocation>
        <location evidence="2">Membrane</location>
        <topology evidence="2">Multi-pass membrane protein</topology>
    </subcellularLocation>
</comment>
<dbReference type="GO" id="GO:0005794">
    <property type="term" value="C:Golgi apparatus"/>
    <property type="evidence" value="ECO:0007669"/>
    <property type="project" value="UniProtKB-SubCell"/>
</dbReference>
<dbReference type="PANTHER" id="PTHR44227:SF3">
    <property type="entry name" value="PROTEIN O-MANNOSYL-TRANSFERASE TMTC4"/>
    <property type="match status" value="1"/>
</dbReference>
<accession>A0AA39IKW1</accession>
<dbReference type="Gene3D" id="1.25.40.10">
    <property type="entry name" value="Tetratricopeptide repeat domain"/>
    <property type="match status" value="1"/>
</dbReference>
<evidence type="ECO:0000256" key="2">
    <source>
        <dbReference type="ARBA" id="ARBA00004141"/>
    </source>
</evidence>
<evidence type="ECO:0000259" key="23">
    <source>
        <dbReference type="Pfam" id="PF08409"/>
    </source>
</evidence>
<keyword evidence="15 21" id="KW-1133">Transmembrane helix</keyword>
<evidence type="ECO:0000313" key="26">
    <source>
        <dbReference type="EMBL" id="KAK0426202.1"/>
    </source>
</evidence>
<feature type="transmembrane region" description="Helical" evidence="21">
    <location>
        <begin position="1177"/>
        <end position="1193"/>
    </location>
</feature>
<protein>
    <submittedName>
        <fullName evidence="26">Uncharacterized protein</fullName>
    </submittedName>
</protein>
<evidence type="ECO:0000259" key="22">
    <source>
        <dbReference type="Pfam" id="PF00685"/>
    </source>
</evidence>
<feature type="transmembrane region" description="Helical" evidence="21">
    <location>
        <begin position="1234"/>
        <end position="1252"/>
    </location>
</feature>
<evidence type="ECO:0000256" key="5">
    <source>
        <dbReference type="ARBA" id="ARBA00004841"/>
    </source>
</evidence>
<evidence type="ECO:0000256" key="15">
    <source>
        <dbReference type="ARBA" id="ARBA00022989"/>
    </source>
</evidence>
<dbReference type="GO" id="GO:0016020">
    <property type="term" value="C:membrane"/>
    <property type="evidence" value="ECO:0007669"/>
    <property type="project" value="UniProtKB-SubCell"/>
</dbReference>
<dbReference type="InterPro" id="IPR006597">
    <property type="entry name" value="Sel1-like"/>
</dbReference>
<dbReference type="Pfam" id="PF13374">
    <property type="entry name" value="TPR_10"/>
    <property type="match status" value="1"/>
</dbReference>
<sequence>MSVGGWRLARTFQWLLLLTVVLLLFSYFDLPVLPETPSNSHSVRRFAPQRLPDYECPHRGPGAGDGAPRFRSSAGNFTEGAKALLLVDSVSSRHVRVLSQFLQGVRVAFHVEPIGRGLPLLTFLGMGRFNVVIVDHYYKYINLAAETRRILDHYCIAFDVPVVAFLPSTSSNFTRLSVKGFPLRFRQRQRVRDLVFSERSPIPRIAKTGVILDAPVPDLPEWILFEKDRFHEVVLGARDVKGVERAVVVRDLGRFDGVERIVFGHNITHWMVRMALLDTMCYVAGHSHQLAACDPLRHVQIDIDDVFVGQSGVRMLRSDVEALERTQEELRSHVRNFTFTLGFSGFYFRNGDDDEDKGDELLVEWARKFFWFPHMWRHNHVQEHNFTFLEAIMTQNKLFAQSMKLPLLSGYAISPQHTGVYPVYPALFEAWKRVWRVNVTSTEQYPHFFHSSQRRGFVHEGVAVLPRQTCGLYTHTYFFHSYPGGLATLLQTVFGGDLATSILLGKFSIFMTHQQNFANDRLGAFVFRNVFAFLHCWTNLSFQWIEPQEAAARYFRQYPSERKIVWTNACEDPKHQKILPPHFNCSRTRFPDVVIVGPQKTGTTALATFLSLHPNVSTNVAIEDSFEELQFFGGGPHYARGPAWYAEQFKANAGAAVDVVFEKTANYFDSAFAPRAVSALLPATRIVVLLLDPSDRAYSWYQHLRAHNDSVASRLSLAEIFDAAPGSDAFRVRQRCFTAGRYAHHLLRWLDFFPAEQLLLLDADRLRLDPGALLNDLSERLGLPPVVDFQRLLRYDAAKRFFCIFEEGKPKRCLGRGKGRSYPDMDGDTRAKLDRIYREDNEELRTLLTHLRVSIPMRKRPRSPPRSASDVVSAKQWLLVATAATVCFLPSLDGHFVFDDAEAIVRNPVVQQMDLVGLLKTDFWGRDVRAPESHKSFRPVTTFTFLLNRVFSPSPLPFHAANVVLHVAVSLLLLGLLAQLCRRFGVSANVAFYAALLFGVHPIHSEAVANVVGRAELLMACFGLLALLLYTRCEERFSRTKTLLFASLLVLSTFSKEQGVTFLAISVLYDILRPGVASTDANNNDRTVARVRKRTIFCGLFLVFLCFVRLWINGFQYPRFSKLDNPAAFHEDLPVRVANYFYQYLINLWLLIFPRDLCFDYSMGCIPLITSLRDPRLLFFATYPVLGASLLLLKERLSVPEFSLAFFSLGWTFLAFLPATNVVSVGFVVAERVLYVPSVGFCLLVGTLLHRLEASIGSPKVKQLASIACILMVSKCISRSFEWRTEKELFAAGLAVCPNNAKIHYNLGKALADGGDFASAEKSYRSALSLRPDYEQALNNMANLLERRGDRDGAIRLLQKSVSANGHFATAWMNLGVNQMAIGDYGRAERSLANALRLRPRNADAYFNLGNLYLKQKRYVEAERCWRNATLIQPNHHMSWTNLLVVLDEQNECSEVEFLAKTALEQPLGNAEPVKFQLALCQAKLRKFVEAERNLLSLVESRPENALYRMNLGVLYERWKKPRKAIEAYQKASEMNLGHVKVGERLRRLQKKMKLL</sequence>
<dbReference type="GO" id="GO:0030968">
    <property type="term" value="P:endoplasmic reticulum unfolded protein response"/>
    <property type="evidence" value="ECO:0007669"/>
    <property type="project" value="TreeGrafter"/>
</dbReference>
<dbReference type="GO" id="GO:0016787">
    <property type="term" value="F:hydrolase activity"/>
    <property type="evidence" value="ECO:0007669"/>
    <property type="project" value="InterPro"/>
</dbReference>
<dbReference type="Proteomes" id="UP001175271">
    <property type="component" value="Unassembled WGS sequence"/>
</dbReference>
<evidence type="ECO:0000256" key="18">
    <source>
        <dbReference type="ARBA" id="ARBA00045085"/>
    </source>
</evidence>
<feature type="repeat" description="TPR" evidence="20">
    <location>
        <begin position="1403"/>
        <end position="1436"/>
    </location>
</feature>
<feature type="transmembrane region" description="Helical" evidence="21">
    <location>
        <begin position="956"/>
        <end position="977"/>
    </location>
</feature>
<evidence type="ECO:0000256" key="11">
    <source>
        <dbReference type="ARBA" id="ARBA00022692"/>
    </source>
</evidence>
<keyword evidence="11 21" id="KW-0812">Transmembrane</keyword>
<feature type="domain" description="Sulfotransferase" evidence="22">
    <location>
        <begin position="591"/>
        <end position="840"/>
    </location>
</feature>
<keyword evidence="13 20" id="KW-0802">TPR repeat</keyword>
<feature type="domain" description="Heparan sulfate-N-deacetylase N-terminal" evidence="25">
    <location>
        <begin position="82"/>
        <end position="283"/>
    </location>
</feature>
<keyword evidence="14" id="KW-0256">Endoplasmic reticulum</keyword>
<comment type="pathway">
    <text evidence="5">Glycan metabolism; heparin biosynthesis.</text>
</comment>
<comment type="caution">
    <text evidence="26">The sequence shown here is derived from an EMBL/GenBank/DDBJ whole genome shotgun (WGS) entry which is preliminary data.</text>
</comment>
<evidence type="ECO:0000256" key="3">
    <source>
        <dbReference type="ARBA" id="ARBA00004240"/>
    </source>
</evidence>
<evidence type="ECO:0000256" key="17">
    <source>
        <dbReference type="ARBA" id="ARBA00023136"/>
    </source>
</evidence>
<comment type="catalytic activity">
    <reaction evidence="18">
        <text>a di-trans,poly-cis-dolichyl beta-D-mannosyl phosphate + L-threonyl-[protein] = 3-O-(alpha-D-mannosyl)-L-threonyl-[protein] + a di-trans,poly-cis-dolichyl phosphate + H(+)</text>
        <dbReference type="Rhea" id="RHEA:53396"/>
        <dbReference type="Rhea" id="RHEA-COMP:11060"/>
        <dbReference type="Rhea" id="RHEA-COMP:13547"/>
        <dbReference type="Rhea" id="RHEA-COMP:19498"/>
        <dbReference type="Rhea" id="RHEA-COMP:19501"/>
        <dbReference type="ChEBI" id="CHEBI:15378"/>
        <dbReference type="ChEBI" id="CHEBI:30013"/>
        <dbReference type="ChEBI" id="CHEBI:57683"/>
        <dbReference type="ChEBI" id="CHEBI:58211"/>
        <dbReference type="ChEBI" id="CHEBI:137323"/>
        <dbReference type="EC" id="2.4.1.109"/>
    </reaction>
</comment>
<dbReference type="Pfam" id="PF08409">
    <property type="entry name" value="TMTC_DUF1736"/>
    <property type="match status" value="1"/>
</dbReference>
<comment type="pathway">
    <text evidence="7">Glycan metabolism; heparan sulfate biosynthesis.</text>
</comment>
<evidence type="ECO:0000256" key="14">
    <source>
        <dbReference type="ARBA" id="ARBA00022824"/>
    </source>
</evidence>
<evidence type="ECO:0000256" key="9">
    <source>
        <dbReference type="ARBA" id="ARBA00010420"/>
    </source>
</evidence>
<evidence type="ECO:0000256" key="21">
    <source>
        <dbReference type="SAM" id="Phobius"/>
    </source>
</evidence>
<evidence type="ECO:0000256" key="6">
    <source>
        <dbReference type="ARBA" id="ARBA00004922"/>
    </source>
</evidence>
<comment type="catalytic activity">
    <reaction evidence="19">
        <text>a di-trans,poly-cis-dolichyl beta-D-mannosyl phosphate + L-seryl-[protein] = 3-O-(alpha-D-mannosyl)-L-seryl-[protein] + a di-trans,poly-cis-dolichyl phosphate + H(+)</text>
        <dbReference type="Rhea" id="RHEA:17377"/>
        <dbReference type="Rhea" id="RHEA-COMP:9863"/>
        <dbReference type="Rhea" id="RHEA-COMP:13546"/>
        <dbReference type="Rhea" id="RHEA-COMP:19498"/>
        <dbReference type="Rhea" id="RHEA-COMP:19501"/>
        <dbReference type="ChEBI" id="CHEBI:15378"/>
        <dbReference type="ChEBI" id="CHEBI:29999"/>
        <dbReference type="ChEBI" id="CHEBI:57683"/>
        <dbReference type="ChEBI" id="CHEBI:58211"/>
        <dbReference type="ChEBI" id="CHEBI:137321"/>
        <dbReference type="EC" id="2.4.1.109"/>
    </reaction>
</comment>
<dbReference type="SMART" id="SM00671">
    <property type="entry name" value="SEL1"/>
    <property type="match status" value="4"/>
</dbReference>
<feature type="repeat" description="TPR" evidence="20">
    <location>
        <begin position="1301"/>
        <end position="1334"/>
    </location>
</feature>
<dbReference type="InterPro" id="IPR013105">
    <property type="entry name" value="TPR_2"/>
</dbReference>
<feature type="repeat" description="TPR" evidence="20">
    <location>
        <begin position="1369"/>
        <end position="1402"/>
    </location>
</feature>
<dbReference type="SUPFAM" id="SSF48452">
    <property type="entry name" value="TPR-like"/>
    <property type="match status" value="1"/>
</dbReference>
<dbReference type="EMBL" id="JAUCMV010000001">
    <property type="protein sequence ID" value="KAK0426202.1"/>
    <property type="molecule type" value="Genomic_DNA"/>
</dbReference>
<proteinExistence type="inferred from homology"/>
<dbReference type="GO" id="GO:0005783">
    <property type="term" value="C:endoplasmic reticulum"/>
    <property type="evidence" value="ECO:0007669"/>
    <property type="project" value="UniProtKB-SubCell"/>
</dbReference>
<keyword evidence="17 21" id="KW-0472">Membrane</keyword>
<evidence type="ECO:0000256" key="1">
    <source>
        <dbReference type="ARBA" id="ARBA00003582"/>
    </source>
</evidence>
<organism evidence="26 27">
    <name type="scientific">Steinernema hermaphroditum</name>
    <dbReference type="NCBI Taxonomy" id="289476"/>
    <lineage>
        <taxon>Eukaryota</taxon>
        <taxon>Metazoa</taxon>
        <taxon>Ecdysozoa</taxon>
        <taxon>Nematoda</taxon>
        <taxon>Chromadorea</taxon>
        <taxon>Rhabditida</taxon>
        <taxon>Tylenchina</taxon>
        <taxon>Panagrolaimomorpha</taxon>
        <taxon>Strongyloidoidea</taxon>
        <taxon>Steinernematidae</taxon>
        <taxon>Steinernema</taxon>
    </lineage>
</organism>
<feature type="domain" description="DUF1736" evidence="23">
    <location>
        <begin position="1115"/>
        <end position="1181"/>
    </location>
</feature>
<dbReference type="InterPro" id="IPR019734">
    <property type="entry name" value="TPR_rpt"/>
</dbReference>
<comment type="similarity">
    <text evidence="9">Belongs to the sulfotransferase 1 family. NDST subfamily.</text>
</comment>
<comment type="pathway">
    <text evidence="6">Protein modification; protein glycosylation.</text>
</comment>
<evidence type="ECO:0000313" key="27">
    <source>
        <dbReference type="Proteomes" id="UP001175271"/>
    </source>
</evidence>
<evidence type="ECO:0000256" key="19">
    <source>
        <dbReference type="ARBA" id="ARBA00045102"/>
    </source>
</evidence>